<name>A0A5C2RPF9_9APHY</name>
<evidence type="ECO:0000313" key="2">
    <source>
        <dbReference type="Proteomes" id="UP000313359"/>
    </source>
</evidence>
<keyword evidence="2" id="KW-1185">Reference proteome</keyword>
<accession>A0A5C2RPF9</accession>
<proteinExistence type="predicted"/>
<dbReference type="EMBL" id="ML122322">
    <property type="protein sequence ID" value="RPD53433.1"/>
    <property type="molecule type" value="Genomic_DNA"/>
</dbReference>
<organism evidence="1 2">
    <name type="scientific">Lentinus tigrinus ALCF2SS1-6</name>
    <dbReference type="NCBI Taxonomy" id="1328759"/>
    <lineage>
        <taxon>Eukaryota</taxon>
        <taxon>Fungi</taxon>
        <taxon>Dikarya</taxon>
        <taxon>Basidiomycota</taxon>
        <taxon>Agaricomycotina</taxon>
        <taxon>Agaricomycetes</taxon>
        <taxon>Polyporales</taxon>
        <taxon>Polyporaceae</taxon>
        <taxon>Lentinus</taxon>
    </lineage>
</organism>
<dbReference type="AlphaFoldDB" id="A0A5C2RPF9"/>
<reference evidence="1" key="1">
    <citation type="journal article" date="2018" name="Genome Biol. Evol.">
        <title>Genomics and development of Lentinus tigrinus, a white-rot wood-decaying mushroom with dimorphic fruiting bodies.</title>
        <authorList>
            <person name="Wu B."/>
            <person name="Xu Z."/>
            <person name="Knudson A."/>
            <person name="Carlson A."/>
            <person name="Chen N."/>
            <person name="Kovaka S."/>
            <person name="LaButti K."/>
            <person name="Lipzen A."/>
            <person name="Pennachio C."/>
            <person name="Riley R."/>
            <person name="Schakwitz W."/>
            <person name="Umezawa K."/>
            <person name="Ohm R.A."/>
            <person name="Grigoriev I.V."/>
            <person name="Nagy L.G."/>
            <person name="Gibbons J."/>
            <person name="Hibbett D."/>
        </authorList>
    </citation>
    <scope>NUCLEOTIDE SEQUENCE [LARGE SCALE GENOMIC DNA]</scope>
    <source>
        <strain evidence="1">ALCF2SS1-6</strain>
    </source>
</reference>
<sequence length="69" mass="7637">MSIQCTRTSGAPQDVPRNLLWNFTMSHNIVQSCLVTSHQLAISFGKPQAGRVHENSGTCITIGLQRLRE</sequence>
<protein>
    <submittedName>
        <fullName evidence="1">Uncharacterized protein</fullName>
    </submittedName>
</protein>
<dbReference type="Proteomes" id="UP000313359">
    <property type="component" value="Unassembled WGS sequence"/>
</dbReference>
<dbReference type="PROSITE" id="PS51257">
    <property type="entry name" value="PROKAR_LIPOPROTEIN"/>
    <property type="match status" value="1"/>
</dbReference>
<gene>
    <name evidence="1" type="ORF">L227DRAFT_399412</name>
</gene>
<evidence type="ECO:0000313" key="1">
    <source>
        <dbReference type="EMBL" id="RPD53433.1"/>
    </source>
</evidence>